<comment type="subcellular location">
    <subcellularLocation>
        <location evidence="1">Cytoplasm</location>
    </subcellularLocation>
</comment>
<dbReference type="GO" id="GO:0006950">
    <property type="term" value="P:response to stress"/>
    <property type="evidence" value="ECO:0007669"/>
    <property type="project" value="TreeGrafter"/>
</dbReference>
<evidence type="ECO:0000313" key="3">
    <source>
        <dbReference type="EMBL" id="SDH49441.1"/>
    </source>
</evidence>
<dbReference type="InterPro" id="IPR036388">
    <property type="entry name" value="WH-like_DNA-bd_sf"/>
</dbReference>
<dbReference type="SMART" id="SM00347">
    <property type="entry name" value="HTH_MARR"/>
    <property type="match status" value="1"/>
</dbReference>
<dbReference type="InterPro" id="IPR039422">
    <property type="entry name" value="MarR/SlyA-like"/>
</dbReference>
<sequence length="155" mass="16775">MAVTDEMVCFALYAAHRATSQTYRALLAPWDLTYPQYLVLATLWNEGPQSVRDLGDAMQLDSGTLSPLLRRMEERDLVRRERSAADARVVDVHPTDRGLALRAELCHIPAAIASGMGLADAADAEGLLQRLHAIEASMHAAAPANHDTGDAGADR</sequence>
<protein>
    <submittedName>
        <fullName evidence="3">DNA-binding transcriptional regulator, MarR family</fullName>
    </submittedName>
</protein>
<dbReference type="GO" id="GO:0003677">
    <property type="term" value="F:DNA binding"/>
    <property type="evidence" value="ECO:0007669"/>
    <property type="project" value="UniProtKB-KW"/>
</dbReference>
<evidence type="ECO:0000259" key="2">
    <source>
        <dbReference type="PROSITE" id="PS50995"/>
    </source>
</evidence>
<feature type="domain" description="HTH marR-type" evidence="2">
    <location>
        <begin position="5"/>
        <end position="133"/>
    </location>
</feature>
<reference evidence="4" key="1">
    <citation type="submission" date="2016-10" db="EMBL/GenBank/DDBJ databases">
        <authorList>
            <person name="Varghese N."/>
            <person name="Submissions S."/>
        </authorList>
    </citation>
    <scope>NUCLEOTIDE SEQUENCE [LARGE SCALE GENOMIC DNA]</scope>
    <source>
        <strain evidence="4">DSM 22002</strain>
    </source>
</reference>
<keyword evidence="4" id="KW-1185">Reference proteome</keyword>
<dbReference type="Gene3D" id="1.10.10.10">
    <property type="entry name" value="Winged helix-like DNA-binding domain superfamily/Winged helix DNA-binding domain"/>
    <property type="match status" value="1"/>
</dbReference>
<keyword evidence="3" id="KW-0238">DNA-binding</keyword>
<dbReference type="PANTHER" id="PTHR33164">
    <property type="entry name" value="TRANSCRIPTIONAL REGULATOR, MARR FAMILY"/>
    <property type="match status" value="1"/>
</dbReference>
<proteinExistence type="predicted"/>
<dbReference type="Proteomes" id="UP000198822">
    <property type="component" value="Chromosome I"/>
</dbReference>
<name>A0A1G8CVB1_9MICO</name>
<dbReference type="GO" id="GO:0003700">
    <property type="term" value="F:DNA-binding transcription factor activity"/>
    <property type="evidence" value="ECO:0007669"/>
    <property type="project" value="InterPro"/>
</dbReference>
<organism evidence="3 4">
    <name type="scientific">Agrococcus jejuensis</name>
    <dbReference type="NCBI Taxonomy" id="399736"/>
    <lineage>
        <taxon>Bacteria</taxon>
        <taxon>Bacillati</taxon>
        <taxon>Actinomycetota</taxon>
        <taxon>Actinomycetes</taxon>
        <taxon>Micrococcales</taxon>
        <taxon>Microbacteriaceae</taxon>
        <taxon>Agrococcus</taxon>
    </lineage>
</organism>
<dbReference type="Pfam" id="PF01047">
    <property type="entry name" value="MarR"/>
    <property type="match status" value="1"/>
</dbReference>
<dbReference type="SUPFAM" id="SSF46785">
    <property type="entry name" value="Winged helix' DNA-binding domain"/>
    <property type="match status" value="1"/>
</dbReference>
<dbReference type="AlphaFoldDB" id="A0A1G8CVB1"/>
<dbReference type="RefSeq" id="WP_172802264.1">
    <property type="nucleotide sequence ID" value="NZ_LT629695.1"/>
</dbReference>
<evidence type="ECO:0000313" key="4">
    <source>
        <dbReference type="Proteomes" id="UP000198822"/>
    </source>
</evidence>
<dbReference type="InterPro" id="IPR036390">
    <property type="entry name" value="WH_DNA-bd_sf"/>
</dbReference>
<dbReference type="STRING" id="399736.SAMN04489720_1423"/>
<dbReference type="GO" id="GO:0005737">
    <property type="term" value="C:cytoplasm"/>
    <property type="evidence" value="ECO:0007669"/>
    <property type="project" value="UniProtKB-SubCell"/>
</dbReference>
<dbReference type="PANTHER" id="PTHR33164:SF5">
    <property type="entry name" value="ORGANIC HYDROPEROXIDE RESISTANCE TRANSCRIPTIONAL REGULATOR"/>
    <property type="match status" value="1"/>
</dbReference>
<accession>A0A1G8CVB1</accession>
<evidence type="ECO:0000256" key="1">
    <source>
        <dbReference type="ARBA" id="ARBA00004496"/>
    </source>
</evidence>
<gene>
    <name evidence="3" type="ORF">SAMN04489720_1423</name>
</gene>
<dbReference type="InterPro" id="IPR000835">
    <property type="entry name" value="HTH_MarR-typ"/>
</dbReference>
<dbReference type="EMBL" id="LT629695">
    <property type="protein sequence ID" value="SDH49441.1"/>
    <property type="molecule type" value="Genomic_DNA"/>
</dbReference>
<dbReference type="PROSITE" id="PS50995">
    <property type="entry name" value="HTH_MARR_2"/>
    <property type="match status" value="1"/>
</dbReference>